<dbReference type="SUPFAM" id="SSF53697">
    <property type="entry name" value="SIS domain"/>
    <property type="match status" value="1"/>
</dbReference>
<dbReference type="PANTHER" id="PTHR30514:SF18">
    <property type="entry name" value="RPIR-FAMILY TRANSCRIPTIONAL REGULATOR"/>
    <property type="match status" value="1"/>
</dbReference>
<dbReference type="InterPro" id="IPR000281">
    <property type="entry name" value="HTH_RpiR"/>
</dbReference>
<name>A0ABR8SYB3_9BACL</name>
<dbReference type="Proteomes" id="UP000608071">
    <property type="component" value="Unassembled WGS sequence"/>
</dbReference>
<dbReference type="Gene3D" id="3.40.50.10490">
    <property type="entry name" value="Glucose-6-phosphate isomerase like protein, domain 1"/>
    <property type="match status" value="1"/>
</dbReference>
<reference evidence="2 3" key="1">
    <citation type="submission" date="2020-08" db="EMBL/GenBank/DDBJ databases">
        <title>A Genomic Blueprint of the Chicken Gut Microbiome.</title>
        <authorList>
            <person name="Gilroy R."/>
            <person name="Ravi A."/>
            <person name="Getino M."/>
            <person name="Pursley I."/>
            <person name="Horton D.L."/>
            <person name="Alikhan N.-F."/>
            <person name="Baker D."/>
            <person name="Gharbi K."/>
            <person name="Hall N."/>
            <person name="Watson M."/>
            <person name="Adriaenssens E.M."/>
            <person name="Foster-Nyarko E."/>
            <person name="Jarju S."/>
            <person name="Secka A."/>
            <person name="Antonio M."/>
            <person name="Oren A."/>
            <person name="Chaudhuri R."/>
            <person name="La Ragione R.M."/>
            <person name="Hildebrand F."/>
            <person name="Pallen M.J."/>
        </authorList>
    </citation>
    <scope>NUCLEOTIDE SEQUENCE [LARGE SCALE GENOMIC DNA]</scope>
    <source>
        <strain evidence="2 3">Sa2BVA9</strain>
    </source>
</reference>
<gene>
    <name evidence="2" type="ORF">H9647_10515</name>
</gene>
<dbReference type="RefSeq" id="WP_191799722.1">
    <property type="nucleotide sequence ID" value="NZ_JACSQL010000003.1"/>
</dbReference>
<dbReference type="InterPro" id="IPR046348">
    <property type="entry name" value="SIS_dom_sf"/>
</dbReference>
<dbReference type="InterPro" id="IPR009057">
    <property type="entry name" value="Homeodomain-like_sf"/>
</dbReference>
<dbReference type="SUPFAM" id="SSF46689">
    <property type="entry name" value="Homeodomain-like"/>
    <property type="match status" value="1"/>
</dbReference>
<evidence type="ECO:0000313" key="2">
    <source>
        <dbReference type="EMBL" id="MBD7968499.1"/>
    </source>
</evidence>
<dbReference type="InterPro" id="IPR035472">
    <property type="entry name" value="RpiR-like_SIS"/>
</dbReference>
<dbReference type="PANTHER" id="PTHR30514">
    <property type="entry name" value="GLUCOKINASE"/>
    <property type="match status" value="1"/>
</dbReference>
<dbReference type="Pfam" id="PF01418">
    <property type="entry name" value="HTH_6"/>
    <property type="match status" value="1"/>
</dbReference>
<dbReference type="PROSITE" id="PS51071">
    <property type="entry name" value="HTH_RPIR"/>
    <property type="match status" value="1"/>
</dbReference>
<dbReference type="CDD" id="cd05013">
    <property type="entry name" value="SIS_RpiR"/>
    <property type="match status" value="1"/>
</dbReference>
<dbReference type="EMBL" id="JACSQL010000003">
    <property type="protein sequence ID" value="MBD7968499.1"/>
    <property type="molecule type" value="Genomic_DNA"/>
</dbReference>
<organism evidence="2 3">
    <name type="scientific">Paenibacillus gallinarum</name>
    <dbReference type="NCBI Taxonomy" id="2762232"/>
    <lineage>
        <taxon>Bacteria</taxon>
        <taxon>Bacillati</taxon>
        <taxon>Bacillota</taxon>
        <taxon>Bacilli</taxon>
        <taxon>Bacillales</taxon>
        <taxon>Paenibacillaceae</taxon>
        <taxon>Paenibacillus</taxon>
    </lineage>
</organism>
<comment type="caution">
    <text evidence="2">The sequence shown here is derived from an EMBL/GenBank/DDBJ whole genome shotgun (WGS) entry which is preliminary data.</text>
</comment>
<sequence>MYENWNKKTFSRNQRLLAEFIQRNEQRVLYLTEQEIADELGISIASVSRFWKAVGFLNAKQFKARLRFRLETSPAMKLQETMNLVKELSLPETLLNSSLHHLKETSKRLSPQLLKDASDMIQQAREVYVYSPGPCISLAQLLAFRLRRFGIGIQIMAPSGHELLETLMHASEKDVILVFGFVHLLPEIEVIMDHAQEARYRIILITDRFIYPRLDHADLVLYAGRGEVWEFHSMIAPMYVIENLILHIGMSLPEHHVDKLTHLQQMRVTYASKLPRQ</sequence>
<proteinExistence type="predicted"/>
<feature type="domain" description="HTH rpiR-type" evidence="1">
    <location>
        <begin position="1"/>
        <end position="73"/>
    </location>
</feature>
<accession>A0ABR8SYB3</accession>
<keyword evidence="3" id="KW-1185">Reference proteome</keyword>
<dbReference type="InterPro" id="IPR047640">
    <property type="entry name" value="RpiR-like"/>
</dbReference>
<dbReference type="Gene3D" id="1.10.10.10">
    <property type="entry name" value="Winged helix-like DNA-binding domain superfamily/Winged helix DNA-binding domain"/>
    <property type="match status" value="1"/>
</dbReference>
<evidence type="ECO:0000313" key="3">
    <source>
        <dbReference type="Proteomes" id="UP000608071"/>
    </source>
</evidence>
<protein>
    <submittedName>
        <fullName evidence="2">MurR/RpiR family transcriptional regulator</fullName>
    </submittedName>
</protein>
<dbReference type="InterPro" id="IPR036388">
    <property type="entry name" value="WH-like_DNA-bd_sf"/>
</dbReference>
<evidence type="ECO:0000259" key="1">
    <source>
        <dbReference type="PROSITE" id="PS51071"/>
    </source>
</evidence>